<proteinExistence type="predicted"/>
<dbReference type="GO" id="GO:0003959">
    <property type="term" value="F:NADPH dehydrogenase activity"/>
    <property type="evidence" value="ECO:0007669"/>
    <property type="project" value="InterPro"/>
</dbReference>
<evidence type="ECO:0000256" key="2">
    <source>
        <dbReference type="ARBA" id="ARBA00022630"/>
    </source>
</evidence>
<dbReference type="SUPFAM" id="SSF51395">
    <property type="entry name" value="FMN-linked oxidoreductases"/>
    <property type="match status" value="1"/>
</dbReference>
<dbReference type="Gene3D" id="3.20.20.70">
    <property type="entry name" value="Aldolase class I"/>
    <property type="match status" value="1"/>
</dbReference>
<evidence type="ECO:0000313" key="9">
    <source>
        <dbReference type="Proteomes" id="UP000230605"/>
    </source>
</evidence>
<keyword evidence="4" id="KW-0521">NADP</keyword>
<dbReference type="GO" id="GO:0050661">
    <property type="term" value="F:NADP binding"/>
    <property type="evidence" value="ECO:0007669"/>
    <property type="project" value="InterPro"/>
</dbReference>
<dbReference type="OrthoDB" id="72788at2759"/>
<reference evidence="7 9" key="1">
    <citation type="submission" date="2015-10" db="EMBL/GenBank/DDBJ databases">
        <title>The cercosporin biosynthetic gene cluster was horizontally transferred to several fungal lineages and shown to be expanded in Cercospora beticola based on microsynteny with recipient genomes.</title>
        <authorList>
            <person name="De Jonge R."/>
            <person name="Ebert M.K."/>
            <person name="Suttle J.C."/>
            <person name="Jurick Ii W.M."/>
            <person name="Secor G.A."/>
            <person name="Thomma B.P."/>
            <person name="Van De Peer Y."/>
            <person name="Bolton M.D."/>
        </authorList>
    </citation>
    <scope>NUCLEOTIDE SEQUENCE [LARGE SCALE GENOMIC DNA]</scope>
    <source>
        <strain evidence="7 9">09-40</strain>
    </source>
</reference>
<evidence type="ECO:0000259" key="6">
    <source>
        <dbReference type="Pfam" id="PF00724"/>
    </source>
</evidence>
<dbReference type="EMBL" id="CP134185">
    <property type="protein sequence ID" value="WPA97820.1"/>
    <property type="molecule type" value="Genomic_DNA"/>
</dbReference>
<dbReference type="PANTHER" id="PTHR43303">
    <property type="entry name" value="NADPH DEHYDROGENASE C23G7.10C-RELATED"/>
    <property type="match status" value="1"/>
</dbReference>
<keyword evidence="10" id="KW-1185">Reference proteome</keyword>
<evidence type="ECO:0000256" key="3">
    <source>
        <dbReference type="ARBA" id="ARBA00022643"/>
    </source>
</evidence>
<dbReference type="CDD" id="cd02932">
    <property type="entry name" value="OYE_YqiM_FMN"/>
    <property type="match status" value="1"/>
</dbReference>
<dbReference type="PANTHER" id="PTHR43303:SF4">
    <property type="entry name" value="NADPH DEHYDROGENASE C23G7.10C-RELATED"/>
    <property type="match status" value="1"/>
</dbReference>
<evidence type="ECO:0000256" key="5">
    <source>
        <dbReference type="ARBA" id="ARBA00023002"/>
    </source>
</evidence>
<accession>A0A2G5I0A8</accession>
<dbReference type="AlphaFoldDB" id="A0A2G5I0A8"/>
<evidence type="ECO:0000313" key="8">
    <source>
        <dbReference type="EMBL" id="WPA97820.1"/>
    </source>
</evidence>
<keyword evidence="2" id="KW-0285">Flavoprotein</keyword>
<dbReference type="InterPro" id="IPR044152">
    <property type="entry name" value="YqjM-like"/>
</dbReference>
<evidence type="ECO:0000313" key="10">
    <source>
        <dbReference type="Proteomes" id="UP001302367"/>
    </source>
</evidence>
<dbReference type="InterPro" id="IPR013785">
    <property type="entry name" value="Aldolase_TIM"/>
</dbReference>
<keyword evidence="5" id="KW-0560">Oxidoreductase</keyword>
<dbReference type="GO" id="GO:0010181">
    <property type="term" value="F:FMN binding"/>
    <property type="evidence" value="ECO:0007669"/>
    <property type="project" value="InterPro"/>
</dbReference>
<evidence type="ECO:0000313" key="7">
    <source>
        <dbReference type="EMBL" id="PIA98216.1"/>
    </source>
</evidence>
<dbReference type="Proteomes" id="UP001302367">
    <property type="component" value="Chromosome 2"/>
</dbReference>
<protein>
    <submittedName>
        <fullName evidence="7">Putative NADPH dehydrogenase</fullName>
    </submittedName>
</protein>
<organism evidence="7 9">
    <name type="scientific">Cercospora beticola</name>
    <name type="common">Sugarbeet leaf spot fungus</name>
    <dbReference type="NCBI Taxonomy" id="122368"/>
    <lineage>
        <taxon>Eukaryota</taxon>
        <taxon>Fungi</taxon>
        <taxon>Dikarya</taxon>
        <taxon>Ascomycota</taxon>
        <taxon>Pezizomycotina</taxon>
        <taxon>Dothideomycetes</taxon>
        <taxon>Dothideomycetidae</taxon>
        <taxon>Mycosphaerellales</taxon>
        <taxon>Mycosphaerellaceae</taxon>
        <taxon>Cercospora</taxon>
    </lineage>
</organism>
<name>A0A2G5I0A8_CERBT</name>
<dbReference type="Pfam" id="PF00724">
    <property type="entry name" value="Oxidored_FMN"/>
    <property type="match status" value="1"/>
</dbReference>
<dbReference type="Proteomes" id="UP000230605">
    <property type="component" value="Chromosome 2"/>
</dbReference>
<reference evidence="8 10" key="2">
    <citation type="submission" date="2023-09" db="EMBL/GenBank/DDBJ databases">
        <title>Complete-Gapless Cercospora beticola genome.</title>
        <authorList>
            <person name="Wyatt N.A."/>
            <person name="Spanner R.E."/>
            <person name="Bolton M.D."/>
        </authorList>
    </citation>
    <scope>NUCLEOTIDE SEQUENCE [LARGE SCALE GENOMIC DNA]</scope>
    <source>
        <strain evidence="8">Cb09-40</strain>
    </source>
</reference>
<evidence type="ECO:0000256" key="1">
    <source>
        <dbReference type="ARBA" id="ARBA00001917"/>
    </source>
</evidence>
<comment type="cofactor">
    <cofactor evidence="1">
        <name>FMN</name>
        <dbReference type="ChEBI" id="CHEBI:58210"/>
    </cofactor>
</comment>
<keyword evidence="3" id="KW-0288">FMN</keyword>
<gene>
    <name evidence="7" type="ORF">CB0940_05290</name>
    <name evidence="8" type="ORF">RHO25_002431</name>
</gene>
<evidence type="ECO:0000256" key="4">
    <source>
        <dbReference type="ARBA" id="ARBA00022857"/>
    </source>
</evidence>
<feature type="domain" description="NADH:flavin oxidoreductase/NADH oxidase N-terminal" evidence="6">
    <location>
        <begin position="40"/>
        <end position="379"/>
    </location>
</feature>
<dbReference type="EMBL" id="LKMD01000102">
    <property type="protein sequence ID" value="PIA98216.1"/>
    <property type="molecule type" value="Genomic_DNA"/>
</dbReference>
<dbReference type="InterPro" id="IPR001155">
    <property type="entry name" value="OxRdtase_FMN_N"/>
</dbReference>
<sequence length="459" mass="50037">MTVSSGDDYTAYFTPKQSTPVGAALLDPEHGITETTINTIFRPLTIRGITFCNRIFVSPMCMYSCAGDGMMTDFHVVHAGQFALRGAALVTLEATAVLPSGLNSVQDAGLWSDEHIAPVNRVVDFIHSQSKHAAIQLQHAGRKASICPPWLGLRTVPEKYGGFPDGVLAPTAESWNDNYAKPKEMTEEEIWGVIEAFGQAAHRAVKAGCRIVAVHGAHGYLIHSFASPASNKRTDQWGGSFENRIRFAVEVIRSIRRNVPPETLLFWKISAVDWLPLGEGWELSDTLRFAPILAAEGIDMLDVSSGGTDRRQKVEMGPQYQVKFAKAVKDLKIPGLYIGAVGWIRDGATVADIIENEKADFCSVAREFLRDPNFVQRVALEVGTKIAWPDQYHRASSTTPVSLSAIAISDIFVVAGSYVESTTSISTDAKAHVHITKDNTLDNAKAPSALDSNEPRSSR</sequence>